<evidence type="ECO:0000256" key="3">
    <source>
        <dbReference type="ARBA" id="ARBA00022723"/>
    </source>
</evidence>
<keyword evidence="6 9" id="KW-0482">Metalloprotease</keyword>
<dbReference type="InterPro" id="IPR001567">
    <property type="entry name" value="Pept_M3A_M3B_dom"/>
</dbReference>
<dbReference type="InterPro" id="IPR045090">
    <property type="entry name" value="Pept_M3A_M3B"/>
</dbReference>
<feature type="domain" description="Oligopeptidase A N-terminal" evidence="11">
    <location>
        <begin position="36"/>
        <end position="153"/>
    </location>
</feature>
<dbReference type="Gene3D" id="1.10.1370.10">
    <property type="entry name" value="Neurolysin, domain 3"/>
    <property type="match status" value="1"/>
</dbReference>
<comment type="caution">
    <text evidence="12">The sequence shown here is derived from an EMBL/GenBank/DDBJ whole genome shotgun (WGS) entry which is preliminary data.</text>
</comment>
<evidence type="ECO:0000256" key="4">
    <source>
        <dbReference type="ARBA" id="ARBA00022801"/>
    </source>
</evidence>
<dbReference type="InterPro" id="IPR024079">
    <property type="entry name" value="MetalloPept_cat_dom_sf"/>
</dbReference>
<dbReference type="PANTHER" id="PTHR11804">
    <property type="entry name" value="PROTEASE M3 THIMET OLIGOPEPTIDASE-RELATED"/>
    <property type="match status" value="1"/>
</dbReference>
<keyword evidence="2 9" id="KW-0645">Protease</keyword>
<sequence length="683" mass="77446">MNELENSALNQTDGLPLFSDINIDHIIPLITATIKQNKALVEKLLADLTVFGWDNFVNVLDEADDHLGKLWSPVSHMNAVVSNDELREAHDACLPLFAEYGTFIGQHQGLYQAYLSISEGEEFTTLKGEQQKVITDALRDFKLAGIALSYDKKQRYGEIKQQLAALQSQFSNHVMDATLAWSKLVTDVDELAGLPESAIAAAKQAAAEKDQQGYLLTLEFPSYLPVITYAKNRQLREEVYTAFSTRASDQGPNAGEFDNSDIIEQLLALRHEIAQLLDFNNYAEYSIATKMAETPDQVINFLTDLADKSYQQASGERNEVLAFANQMDNLETLQAWDLSYYSELLKQQRYTISDEELRPYFPENRVVDGLFSVVNRLFGLEIKEQLEFDRWHKDVRFFHIYDQHETHLGSFYLDLYAREFKRGGAWMNDCRVRRRKMDGSLQLPVAYLTCNFTKPVGDQPALFTHNEVVTMFHEFGHGIHHMLTKIESSSVSGINGVPWDAVELPSQFLENWCWEPEALALISGHVETGETLPAELLEKMLAAKNYNSALMMVRQLEFSLFDFVLHHQYNAGKTGQVEAVLTEIRNKVAVITPPSFNRFQHSFSHIFAGGYAAGYYSYKWAEVLSADAFSRFEKDGIFNAETGKDFLEAILEKGGSESPMNLFKTFMGREPNTEALLRHSGIK</sequence>
<protein>
    <recommendedName>
        <fullName evidence="8">oligopeptidase A</fullName>
        <ecNumber evidence="8">3.4.24.70</ecNumber>
    </recommendedName>
</protein>
<keyword evidence="4 9" id="KW-0378">Hydrolase</keyword>
<dbReference type="EMBL" id="BSPQ01000005">
    <property type="protein sequence ID" value="GLS90697.1"/>
    <property type="molecule type" value="Genomic_DNA"/>
</dbReference>
<dbReference type="SUPFAM" id="SSF55486">
    <property type="entry name" value="Metalloproteases ('zincins'), catalytic domain"/>
    <property type="match status" value="1"/>
</dbReference>
<keyword evidence="13" id="KW-1185">Reference proteome</keyword>
<dbReference type="InterPro" id="IPR045666">
    <property type="entry name" value="OpdA_N"/>
</dbReference>
<dbReference type="InterPro" id="IPR024077">
    <property type="entry name" value="Neurolysin/TOP_dom2"/>
</dbReference>
<gene>
    <name evidence="12" type="primary">prlC</name>
    <name evidence="12" type="ORF">GCM10007916_17640</name>
</gene>
<dbReference type="RefSeq" id="WP_284203819.1">
    <property type="nucleotide sequence ID" value="NZ_BSPQ01000005.1"/>
</dbReference>
<evidence type="ECO:0000256" key="6">
    <source>
        <dbReference type="ARBA" id="ARBA00023049"/>
    </source>
</evidence>
<keyword evidence="5 9" id="KW-0862">Zinc</keyword>
<dbReference type="EC" id="3.4.24.70" evidence="8"/>
<evidence type="ECO:0000313" key="12">
    <source>
        <dbReference type="EMBL" id="GLS90697.1"/>
    </source>
</evidence>
<evidence type="ECO:0000256" key="7">
    <source>
        <dbReference type="ARBA" id="ARBA00024603"/>
    </source>
</evidence>
<reference evidence="13" key="1">
    <citation type="journal article" date="2019" name="Int. J. Syst. Evol. Microbiol.">
        <title>The Global Catalogue of Microorganisms (GCM) 10K type strain sequencing project: providing services to taxonomists for standard genome sequencing and annotation.</title>
        <authorList>
            <consortium name="The Broad Institute Genomics Platform"/>
            <consortium name="The Broad Institute Genome Sequencing Center for Infectious Disease"/>
            <person name="Wu L."/>
            <person name="Ma J."/>
        </authorList>
    </citation>
    <scope>NUCLEOTIDE SEQUENCE [LARGE SCALE GENOMIC DNA]</scope>
    <source>
        <strain evidence="13">NBRC 103166</strain>
    </source>
</reference>
<name>A0ABQ6DZU7_9GAMM</name>
<dbReference type="InterPro" id="IPR034005">
    <property type="entry name" value="M3A_DCP"/>
</dbReference>
<evidence type="ECO:0000259" key="10">
    <source>
        <dbReference type="Pfam" id="PF01432"/>
    </source>
</evidence>
<evidence type="ECO:0000259" key="11">
    <source>
        <dbReference type="Pfam" id="PF19310"/>
    </source>
</evidence>
<comment type="similarity">
    <text evidence="1 9">Belongs to the peptidase M3 family.</text>
</comment>
<dbReference type="Proteomes" id="UP001157353">
    <property type="component" value="Unassembled WGS sequence"/>
</dbReference>
<proteinExistence type="inferred from homology"/>
<dbReference type="Pfam" id="PF01432">
    <property type="entry name" value="Peptidase_M3"/>
    <property type="match status" value="1"/>
</dbReference>
<keyword evidence="3 9" id="KW-0479">Metal-binding</keyword>
<dbReference type="Gene3D" id="3.40.390.10">
    <property type="entry name" value="Collagenase (Catalytic Domain)"/>
    <property type="match status" value="1"/>
</dbReference>
<feature type="domain" description="Peptidase M3A/M3B catalytic" evidence="10">
    <location>
        <begin position="227"/>
        <end position="681"/>
    </location>
</feature>
<comment type="cofactor">
    <cofactor evidence="9">
        <name>Zn(2+)</name>
        <dbReference type="ChEBI" id="CHEBI:29105"/>
    </cofactor>
    <text evidence="9">Binds 1 zinc ion.</text>
</comment>
<evidence type="ECO:0000256" key="8">
    <source>
        <dbReference type="ARBA" id="ARBA00026100"/>
    </source>
</evidence>
<dbReference type="CDD" id="cd06456">
    <property type="entry name" value="M3A_DCP"/>
    <property type="match status" value="1"/>
</dbReference>
<evidence type="ECO:0000256" key="9">
    <source>
        <dbReference type="RuleBase" id="RU003435"/>
    </source>
</evidence>
<evidence type="ECO:0000256" key="5">
    <source>
        <dbReference type="ARBA" id="ARBA00022833"/>
    </source>
</evidence>
<dbReference type="Pfam" id="PF19310">
    <property type="entry name" value="TOP_N"/>
    <property type="match status" value="1"/>
</dbReference>
<dbReference type="PANTHER" id="PTHR11804:SF84">
    <property type="entry name" value="SACCHAROLYSIN"/>
    <property type="match status" value="1"/>
</dbReference>
<organism evidence="12 13">
    <name type="scientific">Psychromonas marina</name>
    <dbReference type="NCBI Taxonomy" id="88364"/>
    <lineage>
        <taxon>Bacteria</taxon>
        <taxon>Pseudomonadati</taxon>
        <taxon>Pseudomonadota</taxon>
        <taxon>Gammaproteobacteria</taxon>
        <taxon>Alteromonadales</taxon>
        <taxon>Psychromonadaceae</taxon>
        <taxon>Psychromonas</taxon>
    </lineage>
</organism>
<evidence type="ECO:0000256" key="1">
    <source>
        <dbReference type="ARBA" id="ARBA00006040"/>
    </source>
</evidence>
<evidence type="ECO:0000313" key="13">
    <source>
        <dbReference type="Proteomes" id="UP001157353"/>
    </source>
</evidence>
<evidence type="ECO:0000256" key="2">
    <source>
        <dbReference type="ARBA" id="ARBA00022670"/>
    </source>
</evidence>
<accession>A0ABQ6DZU7</accession>
<comment type="catalytic activity">
    <reaction evidence="7">
        <text>Hydrolysis of oligopeptides, with broad specificity. Gly or Ala commonly occur as P1 or P1' residues, but more distant residues are also important, as is shown by the fact that Z-Gly-Pro-Gly-|-Gly-Pro-Ala is cleaved, but not Z-(Gly)(5).</text>
        <dbReference type="EC" id="3.4.24.70"/>
    </reaction>
</comment>
<dbReference type="NCBIfam" id="NF008159">
    <property type="entry name" value="PRK10911.1"/>
    <property type="match status" value="1"/>
</dbReference>